<dbReference type="Pfam" id="PF22580">
    <property type="entry name" value="KYNU_C"/>
    <property type="match status" value="1"/>
</dbReference>
<dbReference type="GO" id="GO:0009435">
    <property type="term" value="P:NAD+ biosynthetic process"/>
    <property type="evidence" value="ECO:0007669"/>
    <property type="project" value="InterPro"/>
</dbReference>
<dbReference type="SUPFAM" id="SSF53383">
    <property type="entry name" value="PLP-dependent transferases"/>
    <property type="match status" value="1"/>
</dbReference>
<dbReference type="AlphaFoldDB" id="A0A381QX23"/>
<organism evidence="4">
    <name type="scientific">marine metagenome</name>
    <dbReference type="NCBI Taxonomy" id="408172"/>
    <lineage>
        <taxon>unclassified sequences</taxon>
        <taxon>metagenomes</taxon>
        <taxon>ecological metagenomes</taxon>
    </lineage>
</organism>
<evidence type="ECO:0000256" key="2">
    <source>
        <dbReference type="ARBA" id="ARBA00022801"/>
    </source>
</evidence>
<dbReference type="GO" id="GO:0005737">
    <property type="term" value="C:cytoplasm"/>
    <property type="evidence" value="ECO:0007669"/>
    <property type="project" value="InterPro"/>
</dbReference>
<dbReference type="PANTHER" id="PTHR14084:SF0">
    <property type="entry name" value="KYNURENINASE"/>
    <property type="match status" value="1"/>
</dbReference>
<keyword evidence="3" id="KW-0663">Pyridoxal phosphate</keyword>
<dbReference type="GO" id="GO:0030170">
    <property type="term" value="F:pyridoxal phosphate binding"/>
    <property type="evidence" value="ECO:0007669"/>
    <property type="project" value="InterPro"/>
</dbReference>
<dbReference type="PANTHER" id="PTHR14084">
    <property type="entry name" value="KYNURENINASE"/>
    <property type="match status" value="1"/>
</dbReference>
<evidence type="ECO:0000256" key="3">
    <source>
        <dbReference type="ARBA" id="ARBA00022898"/>
    </source>
</evidence>
<keyword evidence="2" id="KW-0378">Hydrolase</keyword>
<dbReference type="InterPro" id="IPR010111">
    <property type="entry name" value="Kynureninase"/>
</dbReference>
<dbReference type="Gene3D" id="3.40.640.10">
    <property type="entry name" value="Type I PLP-dependent aspartate aminotransferase-like (Major domain)"/>
    <property type="match status" value="1"/>
</dbReference>
<dbReference type="GO" id="GO:0019441">
    <property type="term" value="P:L-tryptophan catabolic process to kynurenine"/>
    <property type="evidence" value="ECO:0007669"/>
    <property type="project" value="TreeGrafter"/>
</dbReference>
<protein>
    <submittedName>
        <fullName evidence="4">Uncharacterized protein</fullName>
    </submittedName>
</protein>
<dbReference type="InterPro" id="IPR015421">
    <property type="entry name" value="PyrdxlP-dep_Trfase_major"/>
</dbReference>
<dbReference type="GO" id="GO:0043420">
    <property type="term" value="P:anthranilate metabolic process"/>
    <property type="evidence" value="ECO:0007669"/>
    <property type="project" value="TreeGrafter"/>
</dbReference>
<reference evidence="4" key="1">
    <citation type="submission" date="2018-05" db="EMBL/GenBank/DDBJ databases">
        <authorList>
            <person name="Lanie J.A."/>
            <person name="Ng W.-L."/>
            <person name="Kazmierczak K.M."/>
            <person name="Andrzejewski T.M."/>
            <person name="Davidsen T.M."/>
            <person name="Wayne K.J."/>
            <person name="Tettelin H."/>
            <person name="Glass J.I."/>
            <person name="Rusch D."/>
            <person name="Podicherti R."/>
            <person name="Tsui H.-C.T."/>
            <person name="Winkler M.E."/>
        </authorList>
    </citation>
    <scope>NUCLEOTIDE SEQUENCE</scope>
</reference>
<evidence type="ECO:0000256" key="1">
    <source>
        <dbReference type="ARBA" id="ARBA00022642"/>
    </source>
</evidence>
<name>A0A381QX23_9ZZZZ</name>
<accession>A0A381QX23</accession>
<proteinExistence type="predicted"/>
<dbReference type="EMBL" id="UINC01001574">
    <property type="protein sequence ID" value="SUZ83975.1"/>
    <property type="molecule type" value="Genomic_DNA"/>
</dbReference>
<dbReference type="InterPro" id="IPR015424">
    <property type="entry name" value="PyrdxlP-dep_Trfase"/>
</dbReference>
<sequence>MDWGKDLISSWNRKWLSLENTISIKISNILKCNENEIYVGSSTSENLYKLLKSILINNSKIKSIISDNLNFPSDNYVAEGIAKDFKDVTFKLLDYGNEAEANIDKLKEFISKNNGILILSLVSYKSSYRYPIKEINDYCENNNSIVIWDISHAIGAIDIDFHNTNTKYAVGCTYKYLNGGPGSPAIIYVNEKEQNILKTPIRGWFSHNSPFDFSNNYEESNSMSRFKSGSPNIIQLSALEKGLDIILEAGTIKLEKKSIELFNLFNKIFNSHLSEKGYNLITPIKDSDRGSHITISHKESWRISKCLSSPKGRDKKILIDFRPNKFIRISLTPLYTSFEDIYNLTKRLFDIVKRKEYMNHDNEKPTLT</sequence>
<keyword evidence="1" id="KW-0662">Pyridine nucleotide biosynthesis</keyword>
<dbReference type="GO" id="GO:0030429">
    <property type="term" value="F:kynureninase activity"/>
    <property type="evidence" value="ECO:0007669"/>
    <property type="project" value="InterPro"/>
</dbReference>
<dbReference type="InterPro" id="IPR015422">
    <property type="entry name" value="PyrdxlP-dep_Trfase_small"/>
</dbReference>
<dbReference type="Gene3D" id="3.90.1150.10">
    <property type="entry name" value="Aspartate Aminotransferase, domain 1"/>
    <property type="match status" value="1"/>
</dbReference>
<evidence type="ECO:0000313" key="4">
    <source>
        <dbReference type="EMBL" id="SUZ83975.1"/>
    </source>
</evidence>
<gene>
    <name evidence="4" type="ORF">METZ01_LOCUS36829</name>
</gene>